<dbReference type="EMBL" id="KV784354">
    <property type="protein sequence ID" value="OEU20438.1"/>
    <property type="molecule type" value="Genomic_DNA"/>
</dbReference>
<organism evidence="2 3">
    <name type="scientific">Fragilariopsis cylindrus CCMP1102</name>
    <dbReference type="NCBI Taxonomy" id="635003"/>
    <lineage>
        <taxon>Eukaryota</taxon>
        <taxon>Sar</taxon>
        <taxon>Stramenopiles</taxon>
        <taxon>Ochrophyta</taxon>
        <taxon>Bacillariophyta</taxon>
        <taxon>Bacillariophyceae</taxon>
        <taxon>Bacillariophycidae</taxon>
        <taxon>Bacillariales</taxon>
        <taxon>Bacillariaceae</taxon>
        <taxon>Fragilariopsis</taxon>
    </lineage>
</organism>
<proteinExistence type="predicted"/>
<keyword evidence="3" id="KW-1185">Reference proteome</keyword>
<dbReference type="OrthoDB" id="44654at2759"/>
<feature type="compositionally biased region" description="Low complexity" evidence="1">
    <location>
        <begin position="874"/>
        <end position="885"/>
    </location>
</feature>
<evidence type="ECO:0000313" key="3">
    <source>
        <dbReference type="Proteomes" id="UP000095751"/>
    </source>
</evidence>
<evidence type="ECO:0000313" key="2">
    <source>
        <dbReference type="EMBL" id="OEU20438.1"/>
    </source>
</evidence>
<reference evidence="2 3" key="1">
    <citation type="submission" date="2016-09" db="EMBL/GenBank/DDBJ databases">
        <title>Extensive genetic diversity and differential bi-allelic expression allows diatom success in the polar Southern Ocean.</title>
        <authorList>
            <consortium name="DOE Joint Genome Institute"/>
            <person name="Mock T."/>
            <person name="Otillar R.P."/>
            <person name="Strauss J."/>
            <person name="Dupont C."/>
            <person name="Frickenhaus S."/>
            <person name="Maumus F."/>
            <person name="Mcmullan M."/>
            <person name="Sanges R."/>
            <person name="Schmutz J."/>
            <person name="Toseland A."/>
            <person name="Valas R."/>
            <person name="Veluchamy A."/>
            <person name="Ward B.J."/>
            <person name="Allen A."/>
            <person name="Barry K."/>
            <person name="Falciatore A."/>
            <person name="Ferrante M."/>
            <person name="Fortunato A.E."/>
            <person name="Gloeckner G."/>
            <person name="Gruber A."/>
            <person name="Hipkin R."/>
            <person name="Janech M."/>
            <person name="Kroth P."/>
            <person name="Leese F."/>
            <person name="Lindquist E."/>
            <person name="Lyon B.R."/>
            <person name="Martin J."/>
            <person name="Mayer C."/>
            <person name="Parker M."/>
            <person name="Quesneville H."/>
            <person name="Raymond J."/>
            <person name="Uhlig C."/>
            <person name="Valentin K.U."/>
            <person name="Worden A.Z."/>
            <person name="Armbrust E.V."/>
            <person name="Bowler C."/>
            <person name="Green B."/>
            <person name="Moulton V."/>
            <person name="Van Oosterhout C."/>
            <person name="Grigoriev I."/>
        </authorList>
    </citation>
    <scope>NUCLEOTIDE SEQUENCE [LARGE SCALE GENOMIC DNA]</scope>
    <source>
        <strain evidence="2 3">CCMP1102</strain>
    </source>
</reference>
<feature type="region of interest" description="Disordered" evidence="1">
    <location>
        <begin position="1527"/>
        <end position="1565"/>
    </location>
</feature>
<feature type="compositionally biased region" description="Basic and acidic residues" evidence="1">
    <location>
        <begin position="1534"/>
        <end position="1544"/>
    </location>
</feature>
<feature type="region of interest" description="Disordered" evidence="1">
    <location>
        <begin position="866"/>
        <end position="885"/>
    </location>
</feature>
<gene>
    <name evidence="2" type="ORF">FRACYDRAFT_234063</name>
</gene>
<dbReference type="Proteomes" id="UP000095751">
    <property type="component" value="Unassembled WGS sequence"/>
</dbReference>
<evidence type="ECO:0000256" key="1">
    <source>
        <dbReference type="SAM" id="MobiDB-lite"/>
    </source>
</evidence>
<feature type="compositionally biased region" description="Polar residues" evidence="1">
    <location>
        <begin position="1"/>
        <end position="16"/>
    </location>
</feature>
<protein>
    <recommendedName>
        <fullName evidence="4">Integrase catalytic domain-containing protein</fullName>
    </recommendedName>
</protein>
<sequence>MTQNNESSTPPSGTGNAASTKEAKAAAASAKNTANQKKKGNNNNASNKKKQTPTPPKSSFKGLASGNSSMKGIVIADGNGNKAGQFRVYQKSLAGTAAEAAAYGLDSAILDLKAKVRTDFIKPKESPEVHSNLTPILDANGAETGGNTLICFNPALKEQMDAEYHTLLKIQTSNWNQYTRIVEGYYRVAIGNIDGNVLTYCRMDSRMAAAEKDKDLIALLLILRSVCAQNQSTVKVDQEFKNLHALHSAVSYKQVKNVSDADYADEVMDRYESAIFTCGKFIVGQTIYDKVLSNYSSPCTFKEYHLLTDEKQAPIDAIVKDRTVARLIIKNSLNSKARAELMKTYSVNNNSCYPNTVSEALSLLETFKMTPADNNNTNRTEDEAAIVSYHETVDPVIENEVEDIIPDDTPTHEEPTIDDVVVEETEECTDTNQADFNATVMASIISEATAEADEEMFIGASFAGLQDADEAYDDNEPDLLCFAHVVDQAANAEESSSEESNQRRDRILHERPSYAINHKQDFELVVYLTAQRVNNSGDHVRIRHYEVDNPGLISHEYGGTTPEAIVDYSDILRLKLQIAGIKDVDDLIDIFEECSTNDASSSIRHMMNTVCQVPLRTSTVRFLKEETYRHKEHLRYNSTRYDVMCGEIGRDDEPINYPAAHVLLHHTIVAVASYQQRRKPTRWINKVARKMTECHINSREQLENVIRDNTINDVFKQYNKPSFHKMTINGFKHILGIEVNQGYIAGPVLKAEDQMPYEPYDTGWIKSIYGMICLTWFLYTQGCPPLVILRMCLNNMFTPVVDQVNNHLQAIAHSILTVGTAIVHIESCVFRHFNYIDPIFNCIQRFERLMSSVRINTNPSMAIRPSGICRRHNSSNNKSSSGRHSGMYHARKRLATKRSIITQPWADYWPTQTQVPSNPRTQTWYQRRPIRYKTRNALPAPTIPQSFYPIDDPSYLDVTWYDAISPYWTGGMIWNSAYVLNHQVVSVTTDPIFVSNLPPTLEMSGTVQPPEARSGGKNVGPRTTIALDSGSSIHIFKDAFLLADILSDDSKSIAVRTTDSKFQVNDIGRLCDDLNTLPLPRDGYYYYPNGVANLLSLAMLTETKRVVMDSAIDNAIYVFNDDGSYIRFAKTSNGMYCIDIGTDSNDHVVMAHQTVKGESAQFSAIDCRRAAKVRELQQVLACPSDIDLANAVEHNIIGYNRFTRRDIRIAKKIYGPDVPSLKGKTVKRPSKMPENDTSELPSFILKEYTDVHISIDLMHVNGVKFLIAHSKHIGLLQTYCVRKNNREAILACILKIVQSYKSRSVFKVVTIEADGAFKSIKHELEGDPYNITLSTCDADRHVETIERQIRFLKERIRAVRLMMPYKKLPMRFTIEMVHQVAQLINSLPKSNGIHPILSPREIVSGKKFRCPTIKIGQYVQGLTGGTSSTDQERSIDALYIGRADNGSGHSVFKLSTKQVVSVNRVVIIPTSDATITAVNHIGSEEGQPEGLEFSDMNGKITLDDFAANDKDDDDSNASDADFQMDEEYQDELDKENKLEVKDNATNDADPDSKGFGGDEPDSQIDFFQNPIQQHNQGVEPVIFDNRTRSANNTTVALANAAPAAKQECGSDKKKKYPIINDDTLLVEDDLDDDIVQDSNVATNADNNIEVIDAIVDEPSAPRELDSDLGSYWTLAQSSHAYVLNTIASYNNIEASKSTPQYGFNRGLKEFKDLGYEATVCIFDTINMLFYILNIGVCCGFNLFGVP</sequence>
<evidence type="ECO:0008006" key="4">
    <source>
        <dbReference type="Google" id="ProtNLM"/>
    </source>
</evidence>
<accession>A0A1E7FQK6</accession>
<dbReference type="KEGG" id="fcy:FRACYDRAFT_234063"/>
<dbReference type="InParanoid" id="A0A1E7FQK6"/>
<name>A0A1E7FQK6_9STRA</name>
<feature type="region of interest" description="Disordered" evidence="1">
    <location>
        <begin position="1"/>
        <end position="65"/>
    </location>
</feature>
<feature type="compositionally biased region" description="Low complexity" evidence="1">
    <location>
        <begin position="17"/>
        <end position="46"/>
    </location>
</feature>